<dbReference type="PANTHER" id="PTHR42886:SF29">
    <property type="entry name" value="PUMMELIG, ISOFORM A"/>
    <property type="match status" value="1"/>
</dbReference>
<keyword evidence="4" id="KW-1185">Reference proteome</keyword>
<proteinExistence type="predicted"/>
<feature type="signal peptide" evidence="1">
    <location>
        <begin position="1"/>
        <end position="19"/>
    </location>
</feature>
<dbReference type="InterPro" id="IPR000073">
    <property type="entry name" value="AB_hydrolase_1"/>
</dbReference>
<evidence type="ECO:0000313" key="4">
    <source>
        <dbReference type="Proteomes" id="UP000242133"/>
    </source>
</evidence>
<reference evidence="3 4" key="1">
    <citation type="submission" date="2018-03" db="EMBL/GenBank/DDBJ databases">
        <title>Genomic Encyclopedia of Archaeal and Bacterial Type Strains, Phase II (KMG-II): from individual species to whole genera.</title>
        <authorList>
            <person name="Goeker M."/>
        </authorList>
    </citation>
    <scope>NUCLEOTIDE SEQUENCE [LARGE SCALE GENOMIC DNA]</scope>
    <source>
        <strain evidence="3 4">DSM 17586</strain>
    </source>
</reference>
<evidence type="ECO:0000259" key="2">
    <source>
        <dbReference type="Pfam" id="PF12697"/>
    </source>
</evidence>
<keyword evidence="3" id="KW-0378">Hydrolase</keyword>
<dbReference type="PANTHER" id="PTHR42886">
    <property type="entry name" value="RE40534P-RELATED"/>
    <property type="match status" value="1"/>
</dbReference>
<feature type="chain" id="PRO_5015119939" evidence="1">
    <location>
        <begin position="20"/>
        <end position="296"/>
    </location>
</feature>
<accession>A0A2P8EZE8</accession>
<name>A0A2P8EZE8_9GAMM</name>
<dbReference type="EMBL" id="PYGI01000006">
    <property type="protein sequence ID" value="PSL14841.1"/>
    <property type="molecule type" value="Genomic_DNA"/>
</dbReference>
<evidence type="ECO:0000313" key="3">
    <source>
        <dbReference type="EMBL" id="PSL14841.1"/>
    </source>
</evidence>
<sequence>MLRNLITCILLLGSFGAHAETVTTSLHGMTLTANLEHADGPYSTDTTTVLITHGTLGHNGMELVEALQEALTEAGFNSLAINLSLGIDHRKGRYACDTPHTHQHTDAVGEIGQWVNWLEEQGSNSVVLLGHSRGGNQTAWYTDATRPLPALIKAQVLLAPMTWNYARETAQYETRYGHSLAPLLAAAEQARSNNTPMMQPVDFLYCPQTQASPAAILSYYADEPRMHTPNLLTTPLPTLVIAGSADTTVPDVSSAMANVDNPQVTQVTIEDADHFFRDLYTYDIVDHLTALMESLQ</sequence>
<feature type="domain" description="AB hydrolase-1" evidence="2">
    <location>
        <begin position="50"/>
        <end position="276"/>
    </location>
</feature>
<comment type="caution">
    <text evidence="3">The sequence shown here is derived from an EMBL/GenBank/DDBJ whole genome shotgun (WGS) entry which is preliminary data.</text>
</comment>
<keyword evidence="1" id="KW-0732">Signal</keyword>
<dbReference type="SUPFAM" id="SSF53474">
    <property type="entry name" value="alpha/beta-Hydrolases"/>
    <property type="match status" value="1"/>
</dbReference>
<dbReference type="AlphaFoldDB" id="A0A2P8EZE8"/>
<dbReference type="InterPro" id="IPR029058">
    <property type="entry name" value="AB_hydrolase_fold"/>
</dbReference>
<dbReference type="Proteomes" id="UP000242133">
    <property type="component" value="Unassembled WGS sequence"/>
</dbReference>
<dbReference type="RefSeq" id="WP_170069268.1">
    <property type="nucleotide sequence ID" value="NZ_PYGI01000006.1"/>
</dbReference>
<dbReference type="Pfam" id="PF12697">
    <property type="entry name" value="Abhydrolase_6"/>
    <property type="match status" value="1"/>
</dbReference>
<gene>
    <name evidence="3" type="ORF">CLV44_10617</name>
</gene>
<organism evidence="3 4">
    <name type="scientific">Marinobacterium halophilum</name>
    <dbReference type="NCBI Taxonomy" id="267374"/>
    <lineage>
        <taxon>Bacteria</taxon>
        <taxon>Pseudomonadati</taxon>
        <taxon>Pseudomonadota</taxon>
        <taxon>Gammaproteobacteria</taxon>
        <taxon>Oceanospirillales</taxon>
        <taxon>Oceanospirillaceae</taxon>
        <taxon>Marinobacterium</taxon>
    </lineage>
</organism>
<evidence type="ECO:0000256" key="1">
    <source>
        <dbReference type="SAM" id="SignalP"/>
    </source>
</evidence>
<protein>
    <submittedName>
        <fullName evidence="3">Alpha-beta hydrolase superfamily lysophospholipase</fullName>
    </submittedName>
</protein>
<dbReference type="Gene3D" id="3.40.50.1820">
    <property type="entry name" value="alpha/beta hydrolase"/>
    <property type="match status" value="1"/>
</dbReference>
<dbReference type="GO" id="GO:0016787">
    <property type="term" value="F:hydrolase activity"/>
    <property type="evidence" value="ECO:0007669"/>
    <property type="project" value="UniProtKB-KW"/>
</dbReference>